<feature type="region of interest" description="Disordered" evidence="2">
    <location>
        <begin position="101"/>
        <end position="132"/>
    </location>
</feature>
<feature type="domain" description="Thiamine-binding protein" evidence="3">
    <location>
        <begin position="4"/>
        <end position="95"/>
    </location>
</feature>
<comment type="similarity">
    <text evidence="1">Belongs to the UPF0045 family.</text>
</comment>
<name>A0ABZ0QS69_9FIRM</name>
<dbReference type="EMBL" id="CP132508">
    <property type="protein sequence ID" value="WPD19554.1"/>
    <property type="molecule type" value="Genomic_DNA"/>
</dbReference>
<dbReference type="Proteomes" id="UP001304683">
    <property type="component" value="Chromosome"/>
</dbReference>
<dbReference type="InterPro" id="IPR002767">
    <property type="entry name" value="Thiamine_BP"/>
</dbReference>
<dbReference type="InterPro" id="IPR051614">
    <property type="entry name" value="UPF0045_domain"/>
</dbReference>
<keyword evidence="5" id="KW-1185">Reference proteome</keyword>
<dbReference type="PANTHER" id="PTHR33777">
    <property type="entry name" value="UPF0045 PROTEIN ECM15"/>
    <property type="match status" value="1"/>
</dbReference>
<evidence type="ECO:0000313" key="4">
    <source>
        <dbReference type="EMBL" id="WPD19554.1"/>
    </source>
</evidence>
<dbReference type="NCBIfam" id="TIGR00106">
    <property type="entry name" value="MTH1187 family thiamine-binding protein"/>
    <property type="match status" value="1"/>
</dbReference>
<dbReference type="Gene3D" id="3.30.70.930">
    <property type="match status" value="1"/>
</dbReference>
<dbReference type="RefSeq" id="WP_318751061.1">
    <property type="nucleotide sequence ID" value="NZ_CP132508.1"/>
</dbReference>
<evidence type="ECO:0000313" key="5">
    <source>
        <dbReference type="Proteomes" id="UP001304683"/>
    </source>
</evidence>
<dbReference type="PANTHER" id="PTHR33777:SF1">
    <property type="entry name" value="UPF0045 PROTEIN ECM15"/>
    <property type="match status" value="1"/>
</dbReference>
<feature type="compositionally biased region" description="Low complexity" evidence="2">
    <location>
        <begin position="111"/>
        <end position="121"/>
    </location>
</feature>
<feature type="compositionally biased region" description="Basic and acidic residues" evidence="2">
    <location>
        <begin position="122"/>
        <end position="132"/>
    </location>
</feature>
<gene>
    <name evidence="4" type="ORF">Q5761_02460</name>
</gene>
<organism evidence="4 5">
    <name type="scientific">Thermaerobacter composti</name>
    <dbReference type="NCBI Taxonomy" id="554949"/>
    <lineage>
        <taxon>Bacteria</taxon>
        <taxon>Bacillati</taxon>
        <taxon>Bacillota</taxon>
        <taxon>Clostridia</taxon>
        <taxon>Eubacteriales</taxon>
        <taxon>Clostridiales Family XVII. Incertae Sedis</taxon>
        <taxon>Thermaerobacter</taxon>
    </lineage>
</organism>
<evidence type="ECO:0000256" key="1">
    <source>
        <dbReference type="ARBA" id="ARBA00010272"/>
    </source>
</evidence>
<accession>A0ABZ0QS69</accession>
<dbReference type="SUPFAM" id="SSF89957">
    <property type="entry name" value="MTH1187/YkoF-like"/>
    <property type="match status" value="1"/>
</dbReference>
<proteinExistence type="inferred from homology"/>
<protein>
    <submittedName>
        <fullName evidence="4">MTH1187 family thiamine-binding protein</fullName>
    </submittedName>
</protein>
<dbReference type="Pfam" id="PF01910">
    <property type="entry name" value="Thiamine_BP"/>
    <property type="match status" value="1"/>
</dbReference>
<evidence type="ECO:0000256" key="2">
    <source>
        <dbReference type="SAM" id="MobiDB-lite"/>
    </source>
</evidence>
<evidence type="ECO:0000259" key="3">
    <source>
        <dbReference type="Pfam" id="PF01910"/>
    </source>
</evidence>
<dbReference type="InterPro" id="IPR029756">
    <property type="entry name" value="MTH1187/YkoF-like"/>
</dbReference>
<sequence>MAIVAVSIAPVGEGVSVSPWVARALEVLAAQDRVRYQVGPMFTTLEGDLDEILALIRQMHEAMFAGGAQRVSTVIKIDDRRDRPQTMEEKVAVVERQLAARGGSGGGASAKGGASPGLSAGDGDRSAGGRRS</sequence>
<reference evidence="4 5" key="1">
    <citation type="submission" date="2023-08" db="EMBL/GenBank/DDBJ databases">
        <title>Genome sequence of Thermaerobacter compostii strain Ins1, a spore-forming filamentous bacterium isolated from a deep geothermal reservoir.</title>
        <authorList>
            <person name="Bregnard D."/>
            <person name="Gonzalez D."/>
            <person name="Junier P."/>
        </authorList>
    </citation>
    <scope>NUCLEOTIDE SEQUENCE [LARGE SCALE GENOMIC DNA]</scope>
    <source>
        <strain evidence="4 5">Ins1</strain>
    </source>
</reference>